<dbReference type="EMBL" id="CM000880">
    <property type="protein sequence ID" value="PNT77874.1"/>
    <property type="molecule type" value="Genomic_DNA"/>
</dbReference>
<sequence length="219" mass="24402">MALSLLRARLSVQGRSYATGIAKAAFTGNNATKVLRTSGNNDHRRHFSAGAAENNSSEGIATKTTTKSRRGYTGLALLGFAGGLGLHYLISSHTDRKLSDHLKGSDHKCLSEQTKAEVQRCVDSKLSSIQTQVNYDVLQSIRRVDNAISRSRSEDPHYLLQLRAEIREELLTIRRSYHEMEEKNQRTLPQLRAADEAKLAGLQRESAEMRKEIGKQPRS</sequence>
<dbReference type="AlphaFoldDB" id="I1H833"/>
<dbReference type="InParanoid" id="I1H833"/>
<reference evidence="4" key="3">
    <citation type="submission" date="2018-08" db="UniProtKB">
        <authorList>
            <consortium name="EnsemblPlants"/>
        </authorList>
    </citation>
    <scope>IDENTIFICATION</scope>
    <source>
        <strain evidence="4">cv. Bd21</strain>
    </source>
</reference>
<evidence type="ECO:0000313" key="5">
    <source>
        <dbReference type="Proteomes" id="UP000008810"/>
    </source>
</evidence>
<evidence type="ECO:0000313" key="4">
    <source>
        <dbReference type="EnsemblPlants" id="PNT77874"/>
    </source>
</evidence>
<keyword evidence="2" id="KW-1133">Transmembrane helix</keyword>
<organism evidence="3">
    <name type="scientific">Brachypodium distachyon</name>
    <name type="common">Purple false brome</name>
    <name type="synonym">Trachynia distachya</name>
    <dbReference type="NCBI Taxonomy" id="15368"/>
    <lineage>
        <taxon>Eukaryota</taxon>
        <taxon>Viridiplantae</taxon>
        <taxon>Streptophyta</taxon>
        <taxon>Embryophyta</taxon>
        <taxon>Tracheophyta</taxon>
        <taxon>Spermatophyta</taxon>
        <taxon>Magnoliopsida</taxon>
        <taxon>Liliopsida</taxon>
        <taxon>Poales</taxon>
        <taxon>Poaceae</taxon>
        <taxon>BOP clade</taxon>
        <taxon>Pooideae</taxon>
        <taxon>Stipodae</taxon>
        <taxon>Brachypodieae</taxon>
        <taxon>Brachypodium</taxon>
    </lineage>
</organism>
<dbReference type="HOGENOM" id="CLU_1263110_0_0_1"/>
<dbReference type="EnsemblPlants" id="PNT77874">
    <property type="protein sequence ID" value="PNT77874"/>
    <property type="gene ID" value="BRADI_1g69917v3"/>
</dbReference>
<dbReference type="Proteomes" id="UP000008810">
    <property type="component" value="Chromosome 1"/>
</dbReference>
<name>I1H833_BRADI</name>
<evidence type="ECO:0000256" key="2">
    <source>
        <dbReference type="SAM" id="Phobius"/>
    </source>
</evidence>
<feature type="compositionally biased region" description="Basic and acidic residues" evidence="1">
    <location>
        <begin position="205"/>
        <end position="219"/>
    </location>
</feature>
<keyword evidence="2" id="KW-0812">Transmembrane</keyword>
<reference evidence="3" key="2">
    <citation type="submission" date="2017-06" db="EMBL/GenBank/DDBJ databases">
        <title>WGS assembly of Brachypodium distachyon.</title>
        <authorList>
            <consortium name="The International Brachypodium Initiative"/>
            <person name="Lucas S."/>
            <person name="Harmon-Smith M."/>
            <person name="Lail K."/>
            <person name="Tice H."/>
            <person name="Grimwood J."/>
            <person name="Bruce D."/>
            <person name="Barry K."/>
            <person name="Shu S."/>
            <person name="Lindquist E."/>
            <person name="Wang M."/>
            <person name="Pitluck S."/>
            <person name="Vogel J.P."/>
            <person name="Garvin D.F."/>
            <person name="Mockler T.C."/>
            <person name="Schmutz J."/>
            <person name="Rokhsar D."/>
            <person name="Bevan M.W."/>
        </authorList>
    </citation>
    <scope>NUCLEOTIDE SEQUENCE</scope>
    <source>
        <strain evidence="3">Bd21</strain>
    </source>
</reference>
<keyword evidence="2" id="KW-0472">Membrane</keyword>
<proteinExistence type="predicted"/>
<evidence type="ECO:0000256" key="1">
    <source>
        <dbReference type="SAM" id="MobiDB-lite"/>
    </source>
</evidence>
<feature type="transmembrane region" description="Helical" evidence="2">
    <location>
        <begin position="72"/>
        <end position="90"/>
    </location>
</feature>
<evidence type="ECO:0000313" key="3">
    <source>
        <dbReference type="EMBL" id="PNT77874.1"/>
    </source>
</evidence>
<protein>
    <submittedName>
        <fullName evidence="3 4">Uncharacterized protein</fullName>
    </submittedName>
</protein>
<dbReference type="Gramene" id="PNT77874">
    <property type="protein sequence ID" value="PNT77874"/>
    <property type="gene ID" value="BRADI_1g69917v3"/>
</dbReference>
<accession>I1H833</accession>
<feature type="region of interest" description="Disordered" evidence="1">
    <location>
        <begin position="181"/>
        <end position="219"/>
    </location>
</feature>
<reference evidence="3 4" key="1">
    <citation type="journal article" date="2010" name="Nature">
        <title>Genome sequencing and analysis of the model grass Brachypodium distachyon.</title>
        <authorList>
            <consortium name="International Brachypodium Initiative"/>
        </authorList>
    </citation>
    <scope>NUCLEOTIDE SEQUENCE [LARGE SCALE GENOMIC DNA]</scope>
    <source>
        <strain evidence="3 4">Bd21</strain>
    </source>
</reference>
<gene>
    <name evidence="3" type="ORF">BRADI_1g69917v3</name>
</gene>
<keyword evidence="5" id="KW-1185">Reference proteome</keyword>